<dbReference type="AlphaFoldDB" id="A0A544UQL1"/>
<evidence type="ECO:0000313" key="1">
    <source>
        <dbReference type="EMBL" id="TQR36125.1"/>
    </source>
</evidence>
<dbReference type="GO" id="GO:0046677">
    <property type="term" value="P:response to antibiotic"/>
    <property type="evidence" value="ECO:0007669"/>
    <property type="project" value="InterPro"/>
</dbReference>
<name>A0A544UQL1_LYSSH</name>
<comment type="caution">
    <text evidence="1">The sequence shown here is derived from an EMBL/GenBank/DDBJ whole genome shotgun (WGS) entry which is preliminary data.</text>
</comment>
<dbReference type="NCBIfam" id="NF033685">
    <property type="entry name" value="Tet_leader_L"/>
    <property type="match status" value="1"/>
</dbReference>
<accession>A0A544UQL1</accession>
<protein>
    <submittedName>
        <fullName evidence="1">Tetracycline resistance efflux system leader peptide</fullName>
    </submittedName>
</protein>
<evidence type="ECO:0000313" key="2">
    <source>
        <dbReference type="Proteomes" id="UP000317944"/>
    </source>
</evidence>
<dbReference type="EMBL" id="SADV01000004">
    <property type="protein sequence ID" value="TQR36125.1"/>
    <property type="molecule type" value="Genomic_DNA"/>
</dbReference>
<dbReference type="Proteomes" id="UP000317944">
    <property type="component" value="Unassembled WGS sequence"/>
</dbReference>
<gene>
    <name evidence="1" type="ORF">C7Y47_06315</name>
</gene>
<dbReference type="InterPro" id="IPR012618">
    <property type="entry name" value="Tet-R_leader_TetL"/>
</dbReference>
<reference evidence="1 2" key="1">
    <citation type="submission" date="2018-03" db="EMBL/GenBank/DDBJ databases">
        <title>Aerobic endospore-forming bacteria genome sequencing and assembly.</title>
        <authorList>
            <person name="Cavalcante D.A."/>
            <person name="Driks A."/>
            <person name="Putonti C."/>
            <person name="De-Souza M.T."/>
        </authorList>
    </citation>
    <scope>NUCLEOTIDE SEQUENCE [LARGE SCALE GENOMIC DNA]</scope>
    <source>
        <strain evidence="1 2">SDF0037</strain>
    </source>
</reference>
<proteinExistence type="predicted"/>
<dbReference type="Pfam" id="PF08050">
    <property type="entry name" value="Tet_res_leader"/>
    <property type="match status" value="1"/>
</dbReference>
<organism evidence="1 2">
    <name type="scientific">Lysinibacillus sphaericus</name>
    <name type="common">Bacillus sphaericus</name>
    <dbReference type="NCBI Taxonomy" id="1421"/>
    <lineage>
        <taxon>Bacteria</taxon>
        <taxon>Bacillati</taxon>
        <taxon>Bacillota</taxon>
        <taxon>Bacilli</taxon>
        <taxon>Bacillales</taxon>
        <taxon>Bacillaceae</taxon>
        <taxon>Lysinibacillus</taxon>
    </lineage>
</organism>
<sequence length="28" mass="3220">MKKMGGILMKCNKYNWVQFIEGSVSLTL</sequence>